<dbReference type="AlphaFoldDB" id="Q6NSS0"/>
<evidence type="ECO:0000313" key="1">
    <source>
        <dbReference type="EMBL" id="AAH69931.1"/>
    </source>
</evidence>
<organism evidence="1">
    <name type="scientific">Mus musculus</name>
    <name type="common">Mouse</name>
    <dbReference type="NCBI Taxonomy" id="10090"/>
    <lineage>
        <taxon>Eukaryota</taxon>
        <taxon>Metazoa</taxon>
        <taxon>Chordata</taxon>
        <taxon>Craniata</taxon>
        <taxon>Vertebrata</taxon>
        <taxon>Euteleostomi</taxon>
        <taxon>Mammalia</taxon>
        <taxon>Eutheria</taxon>
        <taxon>Euarchontoglires</taxon>
        <taxon>Glires</taxon>
        <taxon>Rodentia</taxon>
        <taxon>Myomorpha</taxon>
        <taxon>Muroidea</taxon>
        <taxon>Muridae</taxon>
        <taxon>Murinae</taxon>
        <taxon>Mus</taxon>
        <taxon>Mus</taxon>
    </lineage>
</organism>
<dbReference type="EMBL" id="BC069931">
    <property type="protein sequence ID" value="AAH69931.1"/>
    <property type="molecule type" value="mRNA"/>
</dbReference>
<sequence>MNENLFASFITPTIIGFPSSKRLINNRLHSFQH</sequence>
<accession>Q6NSS0</accession>
<proteinExistence type="evidence at transcript level"/>
<protein>
    <submittedName>
        <fullName evidence="1">Uncharacterized protein</fullName>
    </submittedName>
</protein>
<reference evidence="1" key="1">
    <citation type="journal article" date="2004" name="Genome Res.">
        <title>The status, quality, and expansion of the NIH full-length cDNA project: the Mammalian Gene Collection (MGC).</title>
        <authorList>
            <consortium name="The MGC Project Team"/>
            <person name="Gerhard D.S."/>
            <person name="Wagner L."/>
            <person name="Feingold E.A."/>
            <person name="Shenmen C.M."/>
            <person name="Grouse L.H."/>
            <person name="Schuler G."/>
            <person name="Klein S.L."/>
            <person name="Old S."/>
            <person name="Rasooly R."/>
            <person name="Good P."/>
            <person name="Guyer M."/>
            <person name="Peck A.M."/>
            <person name="Derge J.G."/>
            <person name="Lipman D."/>
            <person name="Collins F.S."/>
            <person name="Jang W."/>
            <person name="Sherry S."/>
            <person name="Feolo M."/>
            <person name="Misquitta L."/>
            <person name="Lee E."/>
            <person name="Rotmistrovsky K."/>
            <person name="Greenhut S.F."/>
            <person name="Schaefer C.F."/>
            <person name="Buetow K."/>
            <person name="Bonner T.I."/>
            <person name="Haussler D."/>
            <person name="Kent J."/>
            <person name="Kiekhaus M."/>
            <person name="Furey T."/>
            <person name="Brent M."/>
            <person name="Prange C."/>
            <person name="Schreiber K."/>
            <person name="Shapiro N."/>
            <person name="Bhat N.K."/>
            <person name="Hopkins R.F."/>
            <person name="Hsie F."/>
            <person name="Driscoll T."/>
            <person name="Soares M.B."/>
            <person name="Casavant T.L."/>
            <person name="Scheetz T.E."/>
            <person name="Brown-stein M.J."/>
            <person name="Usdin T.B."/>
            <person name="Toshiyuki S."/>
            <person name="Carninci P."/>
            <person name="Piao Y."/>
            <person name="Dudekula D.B."/>
            <person name="Ko M.S."/>
            <person name="Kawakami K."/>
            <person name="Suzuki Y."/>
            <person name="Sugano S."/>
            <person name="Gruber C.E."/>
            <person name="Smith M.R."/>
            <person name="Simmons B."/>
            <person name="Moore T."/>
            <person name="Waterman R."/>
            <person name="Johnson S.L."/>
            <person name="Ruan Y."/>
            <person name="Wei C.L."/>
            <person name="Mathavan S."/>
            <person name="Gunaratne P.H."/>
            <person name="Wu J."/>
            <person name="Garcia A.M."/>
            <person name="Hulyk S.W."/>
            <person name="Fuh E."/>
            <person name="Yuan Y."/>
            <person name="Sneed A."/>
            <person name="Kowis C."/>
            <person name="Hodgson A."/>
            <person name="Muzny D.M."/>
            <person name="McPherson J."/>
            <person name="Gibbs R.A."/>
            <person name="Fahey J."/>
            <person name="Helton E."/>
            <person name="Ketteman M."/>
            <person name="Madan A."/>
            <person name="Rodrigues S."/>
            <person name="Sanchez A."/>
            <person name="Whiting M."/>
            <person name="Madari A."/>
            <person name="Young A.C."/>
            <person name="Wetherby K.D."/>
            <person name="Granite S.J."/>
            <person name="Kwong P.N."/>
            <person name="Brinkley C.P."/>
            <person name="Pearson R.L."/>
            <person name="Bouffard G.G."/>
            <person name="Blakesly R.W."/>
            <person name="Green E.D."/>
            <person name="Dickson M.C."/>
            <person name="Rodriguez A.C."/>
            <person name="Grimwood J."/>
            <person name="Schmutz J."/>
            <person name="Myers R.M."/>
            <person name="Butterfield Y.S."/>
            <person name="Griffith M."/>
            <person name="Griffith O.L."/>
            <person name="Krzywinski M.I."/>
            <person name="Liao N."/>
            <person name="Morin R."/>
            <person name="Morrin R."/>
            <person name="Palmquist D."/>
            <person name="Petrescu A.S."/>
            <person name="Skalska U."/>
            <person name="Smailus D.E."/>
            <person name="Stott J.M."/>
            <person name="Schnerch A."/>
            <person name="Schein J.E."/>
            <person name="Jones S.J."/>
            <person name="Holt R.A."/>
            <person name="Baross A."/>
            <person name="Marra M.A."/>
            <person name="Clifton S."/>
            <person name="Makowski K.A."/>
            <person name="Bosak S."/>
            <person name="Malek J."/>
        </authorList>
    </citation>
    <scope>NUCLEOTIDE SEQUENCE [LARGE SCALE MRNA]</scope>
    <source>
        <strain evidence="1">Mix FVB/N</strain>
        <tissue evidence="1">Mammary tumor. WAP-TGF alpha model. 7 months old</tissue>
    </source>
</reference>
<name>Q6NSS0_MOUSE</name>